<feature type="domain" description="4Fe-4S ferredoxin-type" evidence="9">
    <location>
        <begin position="20"/>
        <end position="51"/>
    </location>
</feature>
<evidence type="ECO:0000256" key="2">
    <source>
        <dbReference type="ARBA" id="ARBA00006561"/>
    </source>
</evidence>
<dbReference type="Gene3D" id="3.50.50.60">
    <property type="entry name" value="FAD/NAD(P)-binding domain"/>
    <property type="match status" value="1"/>
</dbReference>
<evidence type="ECO:0000256" key="6">
    <source>
        <dbReference type="ARBA" id="ARBA00023002"/>
    </source>
</evidence>
<dbReference type="PANTHER" id="PTHR43498">
    <property type="entry name" value="FERREDOXIN:COB-COM HETERODISULFIDE REDUCTASE SUBUNIT A"/>
    <property type="match status" value="1"/>
</dbReference>
<keyword evidence="4" id="KW-0479">Metal-binding</keyword>
<comment type="similarity">
    <text evidence="2">Belongs to the HdrA family.</text>
</comment>
<evidence type="ECO:0000256" key="4">
    <source>
        <dbReference type="ARBA" id="ARBA00022723"/>
    </source>
</evidence>
<dbReference type="GO" id="GO:0046872">
    <property type="term" value="F:metal ion binding"/>
    <property type="evidence" value="ECO:0007669"/>
    <property type="project" value="UniProtKB-KW"/>
</dbReference>
<dbReference type="InterPro" id="IPR017900">
    <property type="entry name" value="4Fe4S_Fe_S_CS"/>
</dbReference>
<name>A0A328F805_9BACT</name>
<reference evidence="10 13" key="2">
    <citation type="submission" date="2019-02" db="EMBL/GenBank/DDBJ databases">
        <title>Complete genome sequence of Desulfobacter hydrogenophilus AcRS1.</title>
        <authorList>
            <person name="Marietou A."/>
            <person name="Lund M.B."/>
            <person name="Marshall I.P.G."/>
            <person name="Schreiber L."/>
            <person name="Jorgensen B."/>
        </authorList>
    </citation>
    <scope>NUCLEOTIDE SEQUENCE [LARGE SCALE GENOMIC DNA]</scope>
    <source>
        <strain evidence="10 13">AcRS1</strain>
    </source>
</reference>
<accession>A0A328F805</accession>
<dbReference type="InterPro" id="IPR017896">
    <property type="entry name" value="4Fe4S_Fe-S-bd"/>
</dbReference>
<evidence type="ECO:0000256" key="3">
    <source>
        <dbReference type="ARBA" id="ARBA00022485"/>
    </source>
</evidence>
<keyword evidence="6" id="KW-0560">Oxidoreductase</keyword>
<dbReference type="Proteomes" id="UP000248798">
    <property type="component" value="Unassembled WGS sequence"/>
</dbReference>
<evidence type="ECO:0000256" key="1">
    <source>
        <dbReference type="ARBA" id="ARBA00001974"/>
    </source>
</evidence>
<evidence type="ECO:0000256" key="5">
    <source>
        <dbReference type="ARBA" id="ARBA00022827"/>
    </source>
</evidence>
<evidence type="ECO:0000313" key="12">
    <source>
        <dbReference type="Proteomes" id="UP000248798"/>
    </source>
</evidence>
<evidence type="ECO:0000259" key="9">
    <source>
        <dbReference type="PROSITE" id="PS51379"/>
    </source>
</evidence>
<dbReference type="Gene3D" id="3.30.70.3270">
    <property type="match status" value="1"/>
</dbReference>
<dbReference type="PROSITE" id="PS00198">
    <property type="entry name" value="4FE4S_FER_1"/>
    <property type="match status" value="3"/>
</dbReference>
<dbReference type="EMBL" id="QLNI01000038">
    <property type="protein sequence ID" value="RAM00814.1"/>
    <property type="molecule type" value="Genomic_DNA"/>
</dbReference>
<dbReference type="PROSITE" id="PS51379">
    <property type="entry name" value="4FE4S_FER_2"/>
    <property type="match status" value="4"/>
</dbReference>
<evidence type="ECO:0000313" key="11">
    <source>
        <dbReference type="EMBL" id="RAM00814.1"/>
    </source>
</evidence>
<dbReference type="GO" id="GO:0051539">
    <property type="term" value="F:4 iron, 4 sulfur cluster binding"/>
    <property type="evidence" value="ECO:0007669"/>
    <property type="project" value="UniProtKB-KW"/>
</dbReference>
<dbReference type="InterPro" id="IPR039650">
    <property type="entry name" value="HdrA-like"/>
</dbReference>
<organism evidence="11 12">
    <name type="scientific">Desulfobacter hydrogenophilus</name>
    <dbReference type="NCBI Taxonomy" id="2291"/>
    <lineage>
        <taxon>Bacteria</taxon>
        <taxon>Pseudomonadati</taxon>
        <taxon>Thermodesulfobacteriota</taxon>
        <taxon>Desulfobacteria</taxon>
        <taxon>Desulfobacterales</taxon>
        <taxon>Desulfobacteraceae</taxon>
        <taxon>Desulfobacter</taxon>
    </lineage>
</organism>
<keyword evidence="5" id="KW-0274">FAD</keyword>
<dbReference type="Pfam" id="PF12838">
    <property type="entry name" value="Fer4_7"/>
    <property type="match status" value="2"/>
</dbReference>
<feature type="domain" description="4Fe-4S ferredoxin-type" evidence="9">
    <location>
        <begin position="68"/>
        <end position="102"/>
    </location>
</feature>
<feature type="domain" description="4Fe-4S ferredoxin-type" evidence="9">
    <location>
        <begin position="855"/>
        <end position="883"/>
    </location>
</feature>
<evidence type="ECO:0000313" key="10">
    <source>
        <dbReference type="EMBL" id="QBH15689.1"/>
    </source>
</evidence>
<reference evidence="11 12" key="1">
    <citation type="submission" date="2018-06" db="EMBL/GenBank/DDBJ databases">
        <title>Complete Genome Sequence of Desulfobacter hydrogenophilus (DSM3380).</title>
        <authorList>
            <person name="Marietou A."/>
            <person name="Schreiber L."/>
            <person name="Marshall I."/>
            <person name="Jorgensen B."/>
        </authorList>
    </citation>
    <scope>NUCLEOTIDE SEQUENCE [LARGE SCALE GENOMIC DNA]</scope>
    <source>
        <strain evidence="11 12">DSM 3380</strain>
    </source>
</reference>
<comment type="cofactor">
    <cofactor evidence="1">
        <name>FAD</name>
        <dbReference type="ChEBI" id="CHEBI:57692"/>
    </cofactor>
</comment>
<proteinExistence type="inferred from homology"/>
<evidence type="ECO:0000313" key="13">
    <source>
        <dbReference type="Proteomes" id="UP000293902"/>
    </source>
</evidence>
<dbReference type="Pfam" id="PF07992">
    <property type="entry name" value="Pyr_redox_2"/>
    <property type="match status" value="1"/>
</dbReference>
<dbReference type="AlphaFoldDB" id="A0A328F805"/>
<evidence type="ECO:0000256" key="8">
    <source>
        <dbReference type="ARBA" id="ARBA00023014"/>
    </source>
</evidence>
<dbReference type="OrthoDB" id="9766627at2"/>
<dbReference type="EMBL" id="CP036313">
    <property type="protein sequence ID" value="QBH15689.1"/>
    <property type="molecule type" value="Genomic_DNA"/>
</dbReference>
<protein>
    <submittedName>
        <fullName evidence="10 11">Heterodisulfide reductase</fullName>
    </submittedName>
</protein>
<dbReference type="InterPro" id="IPR036188">
    <property type="entry name" value="FAD/NAD-bd_sf"/>
</dbReference>
<gene>
    <name evidence="11" type="ORF">DO021_17290</name>
    <name evidence="10" type="ORF">EYB58_21975</name>
</gene>
<keyword evidence="7" id="KW-0408">Iron</keyword>
<dbReference type="GO" id="GO:0016491">
    <property type="term" value="F:oxidoreductase activity"/>
    <property type="evidence" value="ECO:0007669"/>
    <property type="project" value="UniProtKB-KW"/>
</dbReference>
<dbReference type="Gene3D" id="3.30.70.20">
    <property type="match status" value="1"/>
</dbReference>
<dbReference type="PANTHER" id="PTHR43498:SF1">
    <property type="entry name" value="COB--COM HETERODISULFIDE REDUCTASE IRON-SULFUR SUBUNIT A"/>
    <property type="match status" value="1"/>
</dbReference>
<dbReference type="InterPro" id="IPR023753">
    <property type="entry name" value="FAD/NAD-binding_dom"/>
</dbReference>
<keyword evidence="3" id="KW-0004">4Fe-4S</keyword>
<feature type="domain" description="4Fe-4S ferredoxin-type" evidence="9">
    <location>
        <begin position="892"/>
        <end position="921"/>
    </location>
</feature>
<dbReference type="SUPFAM" id="SSF54862">
    <property type="entry name" value="4Fe-4S ferredoxins"/>
    <property type="match status" value="2"/>
</dbReference>
<keyword evidence="8" id="KW-0411">Iron-sulfur</keyword>
<evidence type="ECO:0000256" key="7">
    <source>
        <dbReference type="ARBA" id="ARBA00023004"/>
    </source>
</evidence>
<sequence>MSEITDVSGELGNFTVKVKKNPRFVDEEKCIACGLCAEKCPKKVDDEYNAGLNKRKAAYIKYGQTVPLKYAIDPDNCIYLTKGKCGICAKVCPAGAINHDMKAEILELDVGALILAPGFEAFSPKGIDYYGYDTNKDVVTSLEYERMLSASGPWEGHLKKASNNEEPKKIAWIQCVGSRNINCGDNGYCSSVCCMYAIKQAVMTRSHMTDGDGEQTIFYMDIRSHGKEYERYYEKARQTGVSFVRSRPHTLLKGPQGHGVSMLWVDETGKNHESFFDLVILSVGLTNPESTKNLANACRIELDQYGFAKTSSFSPSVSSRPGIFVTGSFQSPKAIPQSVAVASTAAARAKAVLASARNTQTIEKKFVDEFDISGQEKRIGVFVCACGTNIAAVVDVNAVSEYAATLPHVVHVGNNMFTCSADTQDLIAETIKKEKLNAVVIAACTPRTHEPLFQETLQNTGLNKYMVEMANIRNMNAWVHPHEPEKATQKAKTQVKMAVAKVTQNFPLTDIKVNITPKALIIGGGLSGLSAAKNMADQGYDTILVEKQKQLGGQTNALGFTWKNEDIQAALKVLIQDVENHERIQVMTGTTLTRVSGFVGSFTGELTTGEQTSDIEFGACIIASGAHETRPSQYLYNEDPRVMTLMDFSAKTQKSPEYPGSLDSVVFIQCVGSRDENHPYCSRVCCTHSIQKAVRLKKEKPEINIFILYRDIRTYADKEELYREARNLGVIFIRYSRDKKPSVSNENGELTVNAFDPVLQMPVSISADAIFLATAIEPNNTAPFVDLFKCSSNADGFLMEAHPKLRPVDSTVDGVFLAGMCHYPKPIDEAIAQGRAAASRASVILSQKILKLDAIKSCVTHNCDGCALCVDICPFNAISLVSFTSQDGHRHQRVQIQEALCKGCGLCAATCPKEGVQVNGFTNGQLRAQVDAILNA</sequence>
<dbReference type="Proteomes" id="UP000293902">
    <property type="component" value="Chromosome"/>
</dbReference>
<keyword evidence="5" id="KW-0285">Flavoprotein</keyword>
<dbReference type="SUPFAM" id="SSF51905">
    <property type="entry name" value="FAD/NAD(P)-binding domain"/>
    <property type="match status" value="2"/>
</dbReference>
<keyword evidence="13" id="KW-1185">Reference proteome</keyword>